<organism evidence="5 6">
    <name type="scientific">Dokdonella immobilis</name>
    <dbReference type="NCBI Taxonomy" id="578942"/>
    <lineage>
        <taxon>Bacteria</taxon>
        <taxon>Pseudomonadati</taxon>
        <taxon>Pseudomonadota</taxon>
        <taxon>Gammaproteobacteria</taxon>
        <taxon>Lysobacterales</taxon>
        <taxon>Rhodanobacteraceae</taxon>
        <taxon>Dokdonella</taxon>
    </lineage>
</organism>
<dbReference type="SUPFAM" id="SSF46689">
    <property type="entry name" value="Homeodomain-like"/>
    <property type="match status" value="2"/>
</dbReference>
<dbReference type="Pfam" id="PF12833">
    <property type="entry name" value="HTH_18"/>
    <property type="match status" value="1"/>
</dbReference>
<evidence type="ECO:0000256" key="3">
    <source>
        <dbReference type="ARBA" id="ARBA00023163"/>
    </source>
</evidence>
<dbReference type="SMART" id="SM00342">
    <property type="entry name" value="HTH_ARAC"/>
    <property type="match status" value="1"/>
</dbReference>
<gene>
    <name evidence="5" type="ORF">SAMN05216289_10855</name>
</gene>
<dbReference type="STRING" id="578942.SAMN05216289_10855"/>
<reference evidence="5 6" key="1">
    <citation type="submission" date="2016-10" db="EMBL/GenBank/DDBJ databases">
        <authorList>
            <person name="de Groot N.N."/>
        </authorList>
    </citation>
    <scope>NUCLEOTIDE SEQUENCE [LARGE SCALE GENOMIC DNA]</scope>
    <source>
        <strain evidence="5 6">CGMCC 1.7659</strain>
    </source>
</reference>
<keyword evidence="2" id="KW-0238">DNA-binding</keyword>
<dbReference type="EMBL" id="FOVF01000008">
    <property type="protein sequence ID" value="SFN21812.1"/>
    <property type="molecule type" value="Genomic_DNA"/>
</dbReference>
<dbReference type="InterPro" id="IPR018060">
    <property type="entry name" value="HTH_AraC"/>
</dbReference>
<dbReference type="GO" id="GO:0043565">
    <property type="term" value="F:sequence-specific DNA binding"/>
    <property type="evidence" value="ECO:0007669"/>
    <property type="project" value="InterPro"/>
</dbReference>
<dbReference type="PANTHER" id="PTHR46796">
    <property type="entry name" value="HTH-TYPE TRANSCRIPTIONAL ACTIVATOR RHAS-RELATED"/>
    <property type="match status" value="1"/>
</dbReference>
<name>A0A1I4X7Z9_9GAMM</name>
<keyword evidence="1" id="KW-0805">Transcription regulation</keyword>
<dbReference type="PANTHER" id="PTHR46796:SF7">
    <property type="entry name" value="ARAC FAMILY TRANSCRIPTIONAL REGULATOR"/>
    <property type="match status" value="1"/>
</dbReference>
<keyword evidence="3" id="KW-0804">Transcription</keyword>
<dbReference type="Gene3D" id="1.10.10.60">
    <property type="entry name" value="Homeodomain-like"/>
    <property type="match status" value="2"/>
</dbReference>
<evidence type="ECO:0000259" key="4">
    <source>
        <dbReference type="PROSITE" id="PS01124"/>
    </source>
</evidence>
<dbReference type="InterPro" id="IPR032783">
    <property type="entry name" value="AraC_lig"/>
</dbReference>
<dbReference type="Pfam" id="PF12852">
    <property type="entry name" value="Cupin_6"/>
    <property type="match status" value="1"/>
</dbReference>
<protein>
    <submittedName>
        <fullName evidence="5">Transcriptional regulator, AraC family</fullName>
    </submittedName>
</protein>
<evidence type="ECO:0000256" key="2">
    <source>
        <dbReference type="ARBA" id="ARBA00023125"/>
    </source>
</evidence>
<evidence type="ECO:0000313" key="5">
    <source>
        <dbReference type="EMBL" id="SFN21812.1"/>
    </source>
</evidence>
<feature type="domain" description="HTH araC/xylS-type" evidence="4">
    <location>
        <begin position="184"/>
        <end position="281"/>
    </location>
</feature>
<dbReference type="GO" id="GO:0003700">
    <property type="term" value="F:DNA-binding transcription factor activity"/>
    <property type="evidence" value="ECO:0007669"/>
    <property type="project" value="InterPro"/>
</dbReference>
<dbReference type="InterPro" id="IPR009057">
    <property type="entry name" value="Homeodomain-like_sf"/>
</dbReference>
<dbReference type="PROSITE" id="PS01124">
    <property type="entry name" value="HTH_ARAC_FAMILY_2"/>
    <property type="match status" value="1"/>
</dbReference>
<dbReference type="AlphaFoldDB" id="A0A1I4X7Z9"/>
<dbReference type="Proteomes" id="UP000198575">
    <property type="component" value="Unassembled WGS sequence"/>
</dbReference>
<evidence type="ECO:0000313" key="6">
    <source>
        <dbReference type="Proteomes" id="UP000198575"/>
    </source>
</evidence>
<dbReference type="InterPro" id="IPR050204">
    <property type="entry name" value="AraC_XylS_family_regulators"/>
</dbReference>
<evidence type="ECO:0000256" key="1">
    <source>
        <dbReference type="ARBA" id="ARBA00023015"/>
    </source>
</evidence>
<dbReference type="OrthoDB" id="9783876at2"/>
<dbReference type="PROSITE" id="PS00041">
    <property type="entry name" value="HTH_ARAC_FAMILY_1"/>
    <property type="match status" value="1"/>
</dbReference>
<dbReference type="RefSeq" id="WP_092406749.1">
    <property type="nucleotide sequence ID" value="NZ_FOVF01000008.1"/>
</dbReference>
<accession>A0A1I4X7Z9</accession>
<dbReference type="InterPro" id="IPR018062">
    <property type="entry name" value="HTH_AraC-typ_CS"/>
</dbReference>
<keyword evidence="6" id="KW-1185">Reference proteome</keyword>
<sequence length="286" mass="31359">MESIDRLSSLLERFRVRAHLFHSGSLCGLTRFDARPGRAFLHLLKRGEMAVLHPRGSGAPARVQLDEPTLLFYPRAFEHTFENPPEDGADLVCATLDFDGGANHPLAAALPPVLVLPLRRIDGIGKTLELLFAEGERVQCGQRLLADRLFEVLVLQLLRWLLDHAEEAGLQDGLLAGLSHPRLARVLTAIHEEPGKPWTLASMAEAAGMSRSAFAASFRDVVGSTPADYLQRWRIAIAQSLLREGASIKTASFQLGYASPASLSRAFTQTLGESPRQWLQAQRTAA</sequence>
<proteinExistence type="predicted"/>